<dbReference type="EMBL" id="JOTM01000002">
    <property type="protein sequence ID" value="KEK25172.1"/>
    <property type="molecule type" value="Genomic_DNA"/>
</dbReference>
<evidence type="ECO:0000313" key="2">
    <source>
        <dbReference type="EMBL" id="KEK25172.1"/>
    </source>
</evidence>
<sequence length="92" mass="10293">MQAQQRRLLARKEASEKESQSKLIIEVKSSEASGEDFARKEGGEANTPSHPKRIDHFPHGWGQIPLQLVYAPCLHIFKSEGLRIPVLLTTCA</sequence>
<reference evidence="2 3" key="1">
    <citation type="submission" date="2014-06" db="EMBL/GenBank/DDBJ databases">
        <title>Draft genome sequence of Bacillus gaemokensis JCM 15801 (MCCC 1A00707).</title>
        <authorList>
            <person name="Lai Q."/>
            <person name="Liu Y."/>
            <person name="Shao Z."/>
        </authorList>
    </citation>
    <scope>NUCLEOTIDE SEQUENCE [LARGE SCALE GENOMIC DNA]</scope>
    <source>
        <strain evidence="2 3">JCM 15801</strain>
    </source>
</reference>
<name>A0A073KFE6_9BACI</name>
<comment type="caution">
    <text evidence="2">The sequence shown here is derived from an EMBL/GenBank/DDBJ whole genome shotgun (WGS) entry which is preliminary data.</text>
</comment>
<evidence type="ECO:0000313" key="3">
    <source>
        <dbReference type="Proteomes" id="UP000027778"/>
    </source>
</evidence>
<evidence type="ECO:0000256" key="1">
    <source>
        <dbReference type="SAM" id="MobiDB-lite"/>
    </source>
</evidence>
<dbReference type="AlphaFoldDB" id="A0A073KFE6"/>
<gene>
    <name evidence="2" type="ORF">BAGA_11065</name>
</gene>
<proteinExistence type="predicted"/>
<feature type="region of interest" description="Disordered" evidence="1">
    <location>
        <begin position="1"/>
        <end position="56"/>
    </location>
</feature>
<organism evidence="2 3">
    <name type="scientific">Bacillus gaemokensis</name>
    <dbReference type="NCBI Taxonomy" id="574375"/>
    <lineage>
        <taxon>Bacteria</taxon>
        <taxon>Bacillati</taxon>
        <taxon>Bacillota</taxon>
        <taxon>Bacilli</taxon>
        <taxon>Bacillales</taxon>
        <taxon>Bacillaceae</taxon>
        <taxon>Bacillus</taxon>
        <taxon>Bacillus cereus group</taxon>
    </lineage>
</organism>
<accession>A0A073KFE6</accession>
<dbReference type="Proteomes" id="UP000027778">
    <property type="component" value="Unassembled WGS sequence"/>
</dbReference>
<feature type="compositionally biased region" description="Basic and acidic residues" evidence="1">
    <location>
        <begin position="10"/>
        <end position="20"/>
    </location>
</feature>
<protein>
    <submittedName>
        <fullName evidence="2">Uncharacterized protein</fullName>
    </submittedName>
</protein>
<keyword evidence="3" id="KW-1185">Reference proteome</keyword>